<evidence type="ECO:0000256" key="8">
    <source>
        <dbReference type="ARBA" id="ARBA00023170"/>
    </source>
</evidence>
<evidence type="ECO:0000313" key="11">
    <source>
        <dbReference type="Proteomes" id="UP001233999"/>
    </source>
</evidence>
<comment type="subcellular location">
    <subcellularLocation>
        <location evidence="1">Cell membrane</location>
        <topology evidence="1">Multi-pass membrane protein</topology>
    </subcellularLocation>
</comment>
<evidence type="ECO:0000256" key="4">
    <source>
        <dbReference type="ARBA" id="ARBA00022692"/>
    </source>
</evidence>
<evidence type="ECO:0000256" key="7">
    <source>
        <dbReference type="ARBA" id="ARBA00023136"/>
    </source>
</evidence>
<evidence type="ECO:0000313" key="10">
    <source>
        <dbReference type="EMBL" id="KAJ9575532.1"/>
    </source>
</evidence>
<evidence type="ECO:0000256" key="2">
    <source>
        <dbReference type="ARBA" id="ARBA00022475"/>
    </source>
</evidence>
<dbReference type="GO" id="GO:0007165">
    <property type="term" value="P:signal transduction"/>
    <property type="evidence" value="ECO:0007669"/>
    <property type="project" value="UniProtKB-KW"/>
</dbReference>
<dbReference type="PANTHER" id="PTHR21137">
    <property type="entry name" value="ODORANT RECEPTOR"/>
    <property type="match status" value="1"/>
</dbReference>
<evidence type="ECO:0000256" key="3">
    <source>
        <dbReference type="ARBA" id="ARBA00022606"/>
    </source>
</evidence>
<gene>
    <name evidence="10" type="ORF">L9F63_007602</name>
</gene>
<dbReference type="AlphaFoldDB" id="A0AAD8E3S4"/>
<dbReference type="GO" id="GO:0004984">
    <property type="term" value="F:olfactory receptor activity"/>
    <property type="evidence" value="ECO:0007669"/>
    <property type="project" value="InterPro"/>
</dbReference>
<keyword evidence="7" id="KW-0472">Membrane</keyword>
<keyword evidence="5" id="KW-0552">Olfaction</keyword>
<dbReference type="EMBL" id="JASPKZ010009832">
    <property type="protein sequence ID" value="KAJ9575532.1"/>
    <property type="molecule type" value="Genomic_DNA"/>
</dbReference>
<evidence type="ECO:0000256" key="1">
    <source>
        <dbReference type="ARBA" id="ARBA00004651"/>
    </source>
</evidence>
<evidence type="ECO:0000256" key="6">
    <source>
        <dbReference type="ARBA" id="ARBA00022989"/>
    </source>
</evidence>
<reference evidence="10" key="2">
    <citation type="submission" date="2023-05" db="EMBL/GenBank/DDBJ databases">
        <authorList>
            <person name="Fouks B."/>
        </authorList>
    </citation>
    <scope>NUCLEOTIDE SEQUENCE</scope>
    <source>
        <strain evidence="10">Stay&amp;Tobe</strain>
        <tissue evidence="10">Testes</tissue>
    </source>
</reference>
<feature type="non-terminal residue" evidence="10">
    <location>
        <position position="51"/>
    </location>
</feature>
<comment type="caution">
    <text evidence="10">The sequence shown here is derived from an EMBL/GenBank/DDBJ whole genome shotgun (WGS) entry which is preliminary data.</text>
</comment>
<organism evidence="10 11">
    <name type="scientific">Diploptera punctata</name>
    <name type="common">Pacific beetle cockroach</name>
    <dbReference type="NCBI Taxonomy" id="6984"/>
    <lineage>
        <taxon>Eukaryota</taxon>
        <taxon>Metazoa</taxon>
        <taxon>Ecdysozoa</taxon>
        <taxon>Arthropoda</taxon>
        <taxon>Hexapoda</taxon>
        <taxon>Insecta</taxon>
        <taxon>Pterygota</taxon>
        <taxon>Neoptera</taxon>
        <taxon>Polyneoptera</taxon>
        <taxon>Dictyoptera</taxon>
        <taxon>Blattodea</taxon>
        <taxon>Blaberoidea</taxon>
        <taxon>Blaberidae</taxon>
        <taxon>Diplopterinae</taxon>
        <taxon>Diploptera</taxon>
    </lineage>
</organism>
<dbReference type="Proteomes" id="UP001233999">
    <property type="component" value="Unassembled WGS sequence"/>
</dbReference>
<reference evidence="10" key="1">
    <citation type="journal article" date="2023" name="IScience">
        <title>Live-bearing cockroach genome reveals convergent evolutionary mechanisms linked to viviparity in insects and beyond.</title>
        <authorList>
            <person name="Fouks B."/>
            <person name="Harrison M.C."/>
            <person name="Mikhailova A.A."/>
            <person name="Marchal E."/>
            <person name="English S."/>
            <person name="Carruthers M."/>
            <person name="Jennings E.C."/>
            <person name="Chiamaka E.L."/>
            <person name="Frigard R.A."/>
            <person name="Pippel M."/>
            <person name="Attardo G.M."/>
            <person name="Benoit J.B."/>
            <person name="Bornberg-Bauer E."/>
            <person name="Tobe S.S."/>
        </authorList>
    </citation>
    <scope>NUCLEOTIDE SEQUENCE</scope>
    <source>
        <strain evidence="10">Stay&amp;Tobe</strain>
    </source>
</reference>
<evidence type="ECO:0000256" key="5">
    <source>
        <dbReference type="ARBA" id="ARBA00022725"/>
    </source>
</evidence>
<sequence length="51" mass="5908">MEIGEAAYNCKWLNAPQPFKKSLTMMIMRAQKPIKLTAWKFSNVDLTMFIA</sequence>
<accession>A0AAD8E3S4</accession>
<keyword evidence="11" id="KW-1185">Reference proteome</keyword>
<keyword evidence="2" id="KW-1003">Cell membrane</keyword>
<keyword evidence="9" id="KW-0807">Transducer</keyword>
<protein>
    <submittedName>
        <fullName evidence="10">Uncharacterized protein</fullName>
    </submittedName>
</protein>
<keyword evidence="3" id="KW-0716">Sensory transduction</keyword>
<dbReference type="InterPro" id="IPR004117">
    <property type="entry name" value="7tm6_olfct_rcpt"/>
</dbReference>
<keyword evidence="8" id="KW-0675">Receptor</keyword>
<name>A0AAD8E3S4_DIPPU</name>
<evidence type="ECO:0000256" key="9">
    <source>
        <dbReference type="ARBA" id="ARBA00023224"/>
    </source>
</evidence>
<keyword evidence="4" id="KW-0812">Transmembrane</keyword>
<dbReference type="GO" id="GO:0005886">
    <property type="term" value="C:plasma membrane"/>
    <property type="evidence" value="ECO:0007669"/>
    <property type="project" value="UniProtKB-SubCell"/>
</dbReference>
<keyword evidence="6" id="KW-1133">Transmembrane helix</keyword>
<dbReference type="GO" id="GO:0005549">
    <property type="term" value="F:odorant binding"/>
    <property type="evidence" value="ECO:0007669"/>
    <property type="project" value="InterPro"/>
</dbReference>
<proteinExistence type="predicted"/>
<dbReference type="Pfam" id="PF02949">
    <property type="entry name" value="7tm_6"/>
    <property type="match status" value="1"/>
</dbReference>
<dbReference type="PANTHER" id="PTHR21137:SF35">
    <property type="entry name" value="ODORANT RECEPTOR 19A-RELATED"/>
    <property type="match status" value="1"/>
</dbReference>